<evidence type="ECO:0000256" key="5">
    <source>
        <dbReference type="ARBA" id="ARBA00022692"/>
    </source>
</evidence>
<feature type="transmembrane region" description="Helical" evidence="8">
    <location>
        <begin position="72"/>
        <end position="92"/>
    </location>
</feature>
<dbReference type="SUPFAM" id="SSF81345">
    <property type="entry name" value="ABC transporter involved in vitamin B12 uptake, BtuC"/>
    <property type="match status" value="1"/>
</dbReference>
<evidence type="ECO:0000256" key="8">
    <source>
        <dbReference type="SAM" id="Phobius"/>
    </source>
</evidence>
<dbReference type="EMBL" id="AZRL01000021">
    <property type="protein sequence ID" value="PNR95489.1"/>
    <property type="molecule type" value="Genomic_DNA"/>
</dbReference>
<dbReference type="RefSeq" id="WP_103067418.1">
    <property type="nucleotide sequence ID" value="NZ_AZRL01000021.1"/>
</dbReference>
<feature type="transmembrane region" description="Helical" evidence="8">
    <location>
        <begin position="207"/>
        <end position="228"/>
    </location>
</feature>
<dbReference type="Proteomes" id="UP000236434">
    <property type="component" value="Unassembled WGS sequence"/>
</dbReference>
<name>A0A2K1NY84_9BACT</name>
<gene>
    <name evidence="9" type="ORF">X929_07815</name>
</gene>
<evidence type="ECO:0000256" key="4">
    <source>
        <dbReference type="ARBA" id="ARBA00022475"/>
    </source>
</evidence>
<dbReference type="InterPro" id="IPR037294">
    <property type="entry name" value="ABC_BtuC-like"/>
</dbReference>
<keyword evidence="7 8" id="KW-0472">Membrane</keyword>
<dbReference type="GO" id="GO:0033214">
    <property type="term" value="P:siderophore-iron import into cell"/>
    <property type="evidence" value="ECO:0007669"/>
    <property type="project" value="TreeGrafter"/>
</dbReference>
<evidence type="ECO:0000256" key="2">
    <source>
        <dbReference type="ARBA" id="ARBA00007935"/>
    </source>
</evidence>
<reference evidence="9 10" key="1">
    <citation type="submission" date="2013-12" db="EMBL/GenBank/DDBJ databases">
        <title>Comparative genomics of Petrotoga isolates.</title>
        <authorList>
            <person name="Nesbo C.L."/>
            <person name="Charchuk R."/>
            <person name="Chow K."/>
        </authorList>
    </citation>
    <scope>NUCLEOTIDE SEQUENCE [LARGE SCALE GENOMIC DNA]</scope>
    <source>
        <strain evidence="9 10">DSM 13574</strain>
    </source>
</reference>
<proteinExistence type="inferred from homology"/>
<protein>
    <submittedName>
        <fullName evidence="9">ABC transporter permease</fullName>
    </submittedName>
</protein>
<evidence type="ECO:0000256" key="1">
    <source>
        <dbReference type="ARBA" id="ARBA00004651"/>
    </source>
</evidence>
<dbReference type="GO" id="GO:0005886">
    <property type="term" value="C:plasma membrane"/>
    <property type="evidence" value="ECO:0007669"/>
    <property type="project" value="UniProtKB-SubCell"/>
</dbReference>
<dbReference type="OrthoDB" id="9811721at2"/>
<dbReference type="PANTHER" id="PTHR30472">
    <property type="entry name" value="FERRIC ENTEROBACTIN TRANSPORT SYSTEM PERMEASE PROTEIN"/>
    <property type="match status" value="1"/>
</dbReference>
<evidence type="ECO:0000256" key="6">
    <source>
        <dbReference type="ARBA" id="ARBA00022989"/>
    </source>
</evidence>
<feature type="transmembrane region" description="Helical" evidence="8">
    <location>
        <begin position="17"/>
        <end position="35"/>
    </location>
</feature>
<accession>A0A2K1NY84</accession>
<comment type="similarity">
    <text evidence="2">Belongs to the binding-protein-dependent transport system permease family. FecCD subfamily.</text>
</comment>
<evidence type="ECO:0000256" key="7">
    <source>
        <dbReference type="ARBA" id="ARBA00023136"/>
    </source>
</evidence>
<dbReference type="GO" id="GO:0022857">
    <property type="term" value="F:transmembrane transporter activity"/>
    <property type="evidence" value="ECO:0007669"/>
    <property type="project" value="InterPro"/>
</dbReference>
<dbReference type="InterPro" id="IPR000522">
    <property type="entry name" value="ABC_transptr_permease_BtuC"/>
</dbReference>
<dbReference type="PANTHER" id="PTHR30472:SF70">
    <property type="entry name" value="MOLYBDATE IMPORT SYSTEM PERMEASE PROTEIN MOLB"/>
    <property type="match status" value="1"/>
</dbReference>
<feature type="transmembrane region" description="Helical" evidence="8">
    <location>
        <begin position="249"/>
        <end position="271"/>
    </location>
</feature>
<dbReference type="CDD" id="cd06550">
    <property type="entry name" value="TM_ABC_iron-siderophores_like"/>
    <property type="match status" value="1"/>
</dbReference>
<dbReference type="Pfam" id="PF01032">
    <property type="entry name" value="FecCD"/>
    <property type="match status" value="1"/>
</dbReference>
<comment type="caution">
    <text evidence="9">The sequence shown here is derived from an EMBL/GenBank/DDBJ whole genome shotgun (WGS) entry which is preliminary data.</text>
</comment>
<dbReference type="AlphaFoldDB" id="A0A2K1NY84"/>
<evidence type="ECO:0000256" key="3">
    <source>
        <dbReference type="ARBA" id="ARBA00022448"/>
    </source>
</evidence>
<feature type="transmembrane region" description="Helical" evidence="8">
    <location>
        <begin position="319"/>
        <end position="338"/>
    </location>
</feature>
<feature type="transmembrane region" description="Helical" evidence="8">
    <location>
        <begin position="128"/>
        <end position="150"/>
    </location>
</feature>
<feature type="transmembrane region" description="Helical" evidence="8">
    <location>
        <begin position="291"/>
        <end position="307"/>
    </location>
</feature>
<keyword evidence="4" id="KW-1003">Cell membrane</keyword>
<keyword evidence="6 8" id="KW-1133">Transmembrane helix</keyword>
<feature type="transmembrane region" description="Helical" evidence="8">
    <location>
        <begin position="104"/>
        <end position="122"/>
    </location>
</feature>
<dbReference type="FunFam" id="1.10.3470.10:FF:000001">
    <property type="entry name" value="Vitamin B12 ABC transporter permease BtuC"/>
    <property type="match status" value="1"/>
</dbReference>
<organism evidence="9 10">
    <name type="scientific">Petrotoga olearia DSM 13574</name>
    <dbReference type="NCBI Taxonomy" id="1122955"/>
    <lineage>
        <taxon>Bacteria</taxon>
        <taxon>Thermotogati</taxon>
        <taxon>Thermotogota</taxon>
        <taxon>Thermotogae</taxon>
        <taxon>Petrotogales</taxon>
        <taxon>Petrotogaceae</taxon>
        <taxon>Petrotoga</taxon>
    </lineage>
</organism>
<sequence>MHFHIKNHTTVQKNRRILLYLTLILLLVFIISLFVGRYPLSFSEITTTIKNLVLGNEVQKTNEWLVFYHIRLPRIILVIFVGSVLSITGATYQSVFRNPLASPSILGVSAGSAFGVALAILISEDFLIGTYLLSFVLGLVAVLFTFFISVWSKVKGVTVLVLAGMAVTSFFNACVSLVQYLADPYEKLPNIVFWLMGSFNRAGWREVYISLFTMLPGIIILLILRWYLNVMSMGEEEALSMGINVRRMRILLIIVSTVMVAPTVAVAGQISWIGLITPHIARYIIGANHRYMLPATCILGSVLLLIMDDIARTITPAEIPISIVTAFIGAPFFVYLLLRRRESGWNQ</sequence>
<keyword evidence="3" id="KW-0813">Transport</keyword>
<dbReference type="Gene3D" id="1.10.3470.10">
    <property type="entry name" value="ABC transporter involved in vitamin B12 uptake, BtuC"/>
    <property type="match status" value="1"/>
</dbReference>
<evidence type="ECO:0000313" key="9">
    <source>
        <dbReference type="EMBL" id="PNR95489.1"/>
    </source>
</evidence>
<comment type="subcellular location">
    <subcellularLocation>
        <location evidence="1">Cell membrane</location>
        <topology evidence="1">Multi-pass membrane protein</topology>
    </subcellularLocation>
</comment>
<evidence type="ECO:0000313" key="10">
    <source>
        <dbReference type="Proteomes" id="UP000236434"/>
    </source>
</evidence>
<feature type="transmembrane region" description="Helical" evidence="8">
    <location>
        <begin position="157"/>
        <end position="182"/>
    </location>
</feature>
<keyword evidence="5 8" id="KW-0812">Transmembrane</keyword>